<dbReference type="GO" id="GO:0009116">
    <property type="term" value="P:nucleoside metabolic process"/>
    <property type="evidence" value="ECO:0007669"/>
    <property type="project" value="InterPro"/>
</dbReference>
<gene>
    <name evidence="2" type="ORF">METZ01_LOCUS58266</name>
</gene>
<accession>A0A381SN10</accession>
<organism evidence="2">
    <name type="scientific">marine metagenome</name>
    <dbReference type="NCBI Taxonomy" id="408172"/>
    <lineage>
        <taxon>unclassified sequences</taxon>
        <taxon>metagenomes</taxon>
        <taxon>ecological metagenomes</taxon>
    </lineage>
</organism>
<dbReference type="GO" id="GO:0009234">
    <property type="term" value="P:menaquinone biosynthetic process"/>
    <property type="evidence" value="ECO:0007669"/>
    <property type="project" value="InterPro"/>
</dbReference>
<dbReference type="Gene3D" id="3.40.50.1580">
    <property type="entry name" value="Nucleoside phosphorylase domain"/>
    <property type="match status" value="1"/>
</dbReference>
<dbReference type="EMBL" id="UINC01003336">
    <property type="protein sequence ID" value="SVA05412.1"/>
    <property type="molecule type" value="Genomic_DNA"/>
</dbReference>
<sequence length="221" mass="23047">VTANPVTLLLVPTKTELQHLTKRPGFALHSPCELCGFGPVSAAARTSSLIAKYRPDRVILTGIAGTFDRVTLPIGTAAVFPRVVMHGIGVGSDSEYTPAGAAGFRQWSGNGTNDTIGDQLPLATAATPTVGPLLTCCSASSSPKDANLRLKSSPDVSAEDMEGFGVALACRLASVPLAIARGISNQVGDRRMDHWQIPQALDAAWELVSDIAACPTWDATP</sequence>
<dbReference type="NCBIfam" id="TIGR03664">
    <property type="entry name" value="fut_nucase"/>
    <property type="match status" value="1"/>
</dbReference>
<dbReference type="AlphaFoldDB" id="A0A381SN10"/>
<protein>
    <recommendedName>
        <fullName evidence="1">Nucleoside phosphorylase domain-containing protein</fullName>
    </recommendedName>
</protein>
<feature type="non-terminal residue" evidence="2">
    <location>
        <position position="1"/>
    </location>
</feature>
<dbReference type="GO" id="GO:0005829">
    <property type="term" value="C:cytosol"/>
    <property type="evidence" value="ECO:0007669"/>
    <property type="project" value="TreeGrafter"/>
</dbReference>
<dbReference type="PANTHER" id="PTHR46832">
    <property type="entry name" value="5'-METHYLTHIOADENOSINE/S-ADENOSYLHOMOCYSTEINE NUCLEOSIDASE"/>
    <property type="match status" value="1"/>
</dbReference>
<dbReference type="InterPro" id="IPR019963">
    <property type="entry name" value="FL_hydrolase_MqnB"/>
</dbReference>
<dbReference type="InterPro" id="IPR000845">
    <property type="entry name" value="Nucleoside_phosphorylase_d"/>
</dbReference>
<evidence type="ECO:0000313" key="2">
    <source>
        <dbReference type="EMBL" id="SVA05412.1"/>
    </source>
</evidence>
<name>A0A381SN10_9ZZZZ</name>
<proteinExistence type="predicted"/>
<dbReference type="PANTHER" id="PTHR46832:SF2">
    <property type="entry name" value="FUTALOSINE HYDROLASE"/>
    <property type="match status" value="1"/>
</dbReference>
<dbReference type="GO" id="GO:0008782">
    <property type="term" value="F:adenosylhomocysteine nucleosidase activity"/>
    <property type="evidence" value="ECO:0007669"/>
    <property type="project" value="TreeGrafter"/>
</dbReference>
<dbReference type="GO" id="GO:0008930">
    <property type="term" value="F:methylthioadenosine nucleosidase activity"/>
    <property type="evidence" value="ECO:0007669"/>
    <property type="project" value="TreeGrafter"/>
</dbReference>
<feature type="domain" description="Nucleoside phosphorylase" evidence="1">
    <location>
        <begin position="34"/>
        <end position="199"/>
    </location>
</feature>
<dbReference type="Pfam" id="PF01048">
    <property type="entry name" value="PNP_UDP_1"/>
    <property type="match status" value="1"/>
</dbReference>
<dbReference type="GO" id="GO:0019284">
    <property type="term" value="P:L-methionine salvage from S-adenosylmethionine"/>
    <property type="evidence" value="ECO:0007669"/>
    <property type="project" value="TreeGrafter"/>
</dbReference>
<dbReference type="SUPFAM" id="SSF53167">
    <property type="entry name" value="Purine and uridine phosphorylases"/>
    <property type="match status" value="1"/>
</dbReference>
<dbReference type="InterPro" id="IPR035994">
    <property type="entry name" value="Nucleoside_phosphorylase_sf"/>
</dbReference>
<reference evidence="2" key="1">
    <citation type="submission" date="2018-05" db="EMBL/GenBank/DDBJ databases">
        <authorList>
            <person name="Lanie J.A."/>
            <person name="Ng W.-L."/>
            <person name="Kazmierczak K.M."/>
            <person name="Andrzejewski T.M."/>
            <person name="Davidsen T.M."/>
            <person name="Wayne K.J."/>
            <person name="Tettelin H."/>
            <person name="Glass J.I."/>
            <person name="Rusch D."/>
            <person name="Podicherti R."/>
            <person name="Tsui H.-C.T."/>
            <person name="Winkler M.E."/>
        </authorList>
    </citation>
    <scope>NUCLEOTIDE SEQUENCE</scope>
</reference>
<evidence type="ECO:0000259" key="1">
    <source>
        <dbReference type="Pfam" id="PF01048"/>
    </source>
</evidence>